<proteinExistence type="predicted"/>
<evidence type="ECO:0000313" key="12">
    <source>
        <dbReference type="EMBL" id="MBO8414174.1"/>
    </source>
</evidence>
<dbReference type="Pfam" id="PF00005">
    <property type="entry name" value="ABC_tran"/>
    <property type="match status" value="1"/>
</dbReference>
<comment type="caution">
    <text evidence="12">The sequence shown here is derived from an EMBL/GenBank/DDBJ whole genome shotgun (WGS) entry which is preliminary data.</text>
</comment>
<name>A0A9D9GRR4_9BACL</name>
<dbReference type="GO" id="GO:0005524">
    <property type="term" value="F:ATP binding"/>
    <property type="evidence" value="ECO:0007669"/>
    <property type="project" value="UniProtKB-KW"/>
</dbReference>
<accession>A0A9D9GRR4</accession>
<keyword evidence="5" id="KW-0547">Nucleotide-binding</keyword>
<dbReference type="Proteomes" id="UP000823629">
    <property type="component" value="Unassembled WGS sequence"/>
</dbReference>
<dbReference type="FunFam" id="3.40.50.300:FF:000287">
    <property type="entry name" value="Multidrug ABC transporter ATP-binding protein"/>
    <property type="match status" value="1"/>
</dbReference>
<sequence>MKSKKYTVDMVSGLKAQGEIKKGFVIALIVSSLLMIGSVVCQIIAPSILKELTNEIAYNALSHSIDIDFIIEKALILILIYALVAVSSYVSSYVMTTISQLLSMRLRTKITKKINDVPLSYFDSHQFGDILSRLTNDVDQIGQSLQQSVSMIVQSALLIIGVLIAMFVTSWQMALTTLISVPFMAVFLIIVTKFAMPQFRARQETLGDVNAVVEEDYNGQLVIKCFNAEEKVKADFERSNQALKNAMFKAQCFGGLMQPLVSFISYVAYAAVFVVGGLLVVNDPAFSYGIITEFMIYVNLFQSPLSQIAQAMNTMQMAAASSSRVFSFLNEKELEDESDKKYVFKDENGKEQVKGQVEFKNVCFSYDDSREIIHNFSAKISPGMKVAIVGPTGAGKTTLVNLLMRFYEVTSGEILIDGVSSKDMPREEMHDIFGMVLQDTWLFRGTIKENLVYNTKDVEQETIDKACKEANIAHYIKTLPGGYNYMLEDESSVSGGQKQLMTIARAMIKDAPLLILDEATSNVDTRTEEKIQEAMDRMTKGRTSFVIAHRLSTIKNADLILVMRNGNIVEQGTHDQLMAQNGFYASLYNSQFSFE</sequence>
<keyword evidence="2" id="KW-0813">Transport</keyword>
<evidence type="ECO:0000256" key="7">
    <source>
        <dbReference type="ARBA" id="ARBA00022989"/>
    </source>
</evidence>
<gene>
    <name evidence="12" type="ORF">IAC78_01655</name>
</gene>
<dbReference type="CDD" id="cd18547">
    <property type="entry name" value="ABC_6TM_Tm288_like"/>
    <property type="match status" value="1"/>
</dbReference>
<dbReference type="SMART" id="SM00382">
    <property type="entry name" value="AAA"/>
    <property type="match status" value="1"/>
</dbReference>
<evidence type="ECO:0000256" key="1">
    <source>
        <dbReference type="ARBA" id="ARBA00004651"/>
    </source>
</evidence>
<evidence type="ECO:0000259" key="10">
    <source>
        <dbReference type="PROSITE" id="PS50893"/>
    </source>
</evidence>
<evidence type="ECO:0000256" key="3">
    <source>
        <dbReference type="ARBA" id="ARBA00022475"/>
    </source>
</evidence>
<keyword evidence="4 9" id="KW-0812">Transmembrane</keyword>
<feature type="domain" description="ABC transmembrane type-1" evidence="11">
    <location>
        <begin position="29"/>
        <end position="317"/>
    </location>
</feature>
<dbReference type="InterPro" id="IPR011527">
    <property type="entry name" value="ABC1_TM_dom"/>
</dbReference>
<keyword evidence="7 9" id="KW-1133">Transmembrane helix</keyword>
<evidence type="ECO:0000256" key="4">
    <source>
        <dbReference type="ARBA" id="ARBA00022692"/>
    </source>
</evidence>
<feature type="transmembrane region" description="Helical" evidence="9">
    <location>
        <begin position="260"/>
        <end position="280"/>
    </location>
</feature>
<evidence type="ECO:0000256" key="2">
    <source>
        <dbReference type="ARBA" id="ARBA00022448"/>
    </source>
</evidence>
<reference evidence="12" key="1">
    <citation type="submission" date="2020-10" db="EMBL/GenBank/DDBJ databases">
        <authorList>
            <person name="Gilroy R."/>
        </authorList>
    </citation>
    <scope>NUCLEOTIDE SEQUENCE</scope>
    <source>
        <strain evidence="12">1748</strain>
    </source>
</reference>
<reference evidence="12" key="2">
    <citation type="journal article" date="2021" name="PeerJ">
        <title>Extensive microbial diversity within the chicken gut microbiome revealed by metagenomics and culture.</title>
        <authorList>
            <person name="Gilroy R."/>
            <person name="Ravi A."/>
            <person name="Getino M."/>
            <person name="Pursley I."/>
            <person name="Horton D.L."/>
            <person name="Alikhan N.F."/>
            <person name="Baker D."/>
            <person name="Gharbi K."/>
            <person name="Hall N."/>
            <person name="Watson M."/>
            <person name="Adriaenssens E.M."/>
            <person name="Foster-Nyarko E."/>
            <person name="Jarju S."/>
            <person name="Secka A."/>
            <person name="Antonio M."/>
            <person name="Oren A."/>
            <person name="Chaudhuri R.R."/>
            <person name="La Ragione R."/>
            <person name="Hildebrand F."/>
            <person name="Pallen M.J."/>
        </authorList>
    </citation>
    <scope>NUCLEOTIDE SEQUENCE</scope>
    <source>
        <strain evidence="12">1748</strain>
    </source>
</reference>
<dbReference type="AlphaFoldDB" id="A0A9D9GRR4"/>
<dbReference type="SUPFAM" id="SSF90123">
    <property type="entry name" value="ABC transporter transmembrane region"/>
    <property type="match status" value="1"/>
</dbReference>
<dbReference type="CDD" id="cd03254">
    <property type="entry name" value="ABCC_Glucan_exporter_like"/>
    <property type="match status" value="1"/>
</dbReference>
<feature type="domain" description="ABC transporter" evidence="10">
    <location>
        <begin position="357"/>
        <end position="590"/>
    </location>
</feature>
<keyword evidence="3" id="KW-1003">Cell membrane</keyword>
<dbReference type="GO" id="GO:0015421">
    <property type="term" value="F:ABC-type oligopeptide transporter activity"/>
    <property type="evidence" value="ECO:0007669"/>
    <property type="project" value="TreeGrafter"/>
</dbReference>
<protein>
    <submittedName>
        <fullName evidence="12">ABC transporter ATP-binding protein</fullName>
    </submittedName>
</protein>
<dbReference type="PROSITE" id="PS50893">
    <property type="entry name" value="ABC_TRANSPORTER_2"/>
    <property type="match status" value="1"/>
</dbReference>
<keyword evidence="8 9" id="KW-0472">Membrane</keyword>
<dbReference type="InterPro" id="IPR003593">
    <property type="entry name" value="AAA+_ATPase"/>
</dbReference>
<keyword evidence="6 12" id="KW-0067">ATP-binding</keyword>
<dbReference type="Gene3D" id="3.40.50.300">
    <property type="entry name" value="P-loop containing nucleotide triphosphate hydrolases"/>
    <property type="match status" value="1"/>
</dbReference>
<dbReference type="GO" id="GO:0016887">
    <property type="term" value="F:ATP hydrolysis activity"/>
    <property type="evidence" value="ECO:0007669"/>
    <property type="project" value="InterPro"/>
</dbReference>
<dbReference type="PANTHER" id="PTHR43394">
    <property type="entry name" value="ATP-DEPENDENT PERMEASE MDL1, MITOCHONDRIAL"/>
    <property type="match status" value="1"/>
</dbReference>
<dbReference type="InterPro" id="IPR036640">
    <property type="entry name" value="ABC1_TM_sf"/>
</dbReference>
<evidence type="ECO:0000256" key="5">
    <source>
        <dbReference type="ARBA" id="ARBA00022741"/>
    </source>
</evidence>
<dbReference type="Pfam" id="PF00664">
    <property type="entry name" value="ABC_membrane"/>
    <property type="match status" value="1"/>
</dbReference>
<dbReference type="InterPro" id="IPR003439">
    <property type="entry name" value="ABC_transporter-like_ATP-bd"/>
</dbReference>
<evidence type="ECO:0000256" key="9">
    <source>
        <dbReference type="SAM" id="Phobius"/>
    </source>
</evidence>
<dbReference type="GO" id="GO:0005886">
    <property type="term" value="C:plasma membrane"/>
    <property type="evidence" value="ECO:0007669"/>
    <property type="project" value="UniProtKB-SubCell"/>
</dbReference>
<dbReference type="SUPFAM" id="SSF52540">
    <property type="entry name" value="P-loop containing nucleoside triphosphate hydrolases"/>
    <property type="match status" value="1"/>
</dbReference>
<organism evidence="12 13">
    <name type="scientific">Candidatus Scatoplasma merdavium</name>
    <dbReference type="NCBI Taxonomy" id="2840932"/>
    <lineage>
        <taxon>Bacteria</taxon>
        <taxon>Bacillati</taxon>
        <taxon>Bacillota</taxon>
        <taxon>Bacilli</taxon>
        <taxon>Bacillales</taxon>
        <taxon>Candidatus Scatoplasma</taxon>
    </lineage>
</organism>
<dbReference type="InterPro" id="IPR027417">
    <property type="entry name" value="P-loop_NTPase"/>
</dbReference>
<feature type="transmembrane region" description="Helical" evidence="9">
    <location>
        <begin position="24"/>
        <end position="45"/>
    </location>
</feature>
<feature type="transmembrane region" description="Helical" evidence="9">
    <location>
        <begin position="174"/>
        <end position="196"/>
    </location>
</feature>
<feature type="transmembrane region" description="Helical" evidence="9">
    <location>
        <begin position="149"/>
        <end position="168"/>
    </location>
</feature>
<dbReference type="PROSITE" id="PS00211">
    <property type="entry name" value="ABC_TRANSPORTER_1"/>
    <property type="match status" value="1"/>
</dbReference>
<dbReference type="PANTHER" id="PTHR43394:SF1">
    <property type="entry name" value="ATP-BINDING CASSETTE SUB-FAMILY B MEMBER 10, MITOCHONDRIAL"/>
    <property type="match status" value="1"/>
</dbReference>
<feature type="transmembrane region" description="Helical" evidence="9">
    <location>
        <begin position="74"/>
        <end position="95"/>
    </location>
</feature>
<dbReference type="InterPro" id="IPR039421">
    <property type="entry name" value="Type_1_exporter"/>
</dbReference>
<dbReference type="Gene3D" id="1.20.1560.10">
    <property type="entry name" value="ABC transporter type 1, transmembrane domain"/>
    <property type="match status" value="1"/>
</dbReference>
<dbReference type="InterPro" id="IPR017871">
    <property type="entry name" value="ABC_transporter-like_CS"/>
</dbReference>
<comment type="subcellular location">
    <subcellularLocation>
        <location evidence="1">Cell membrane</location>
        <topology evidence="1">Multi-pass membrane protein</topology>
    </subcellularLocation>
</comment>
<evidence type="ECO:0000256" key="6">
    <source>
        <dbReference type="ARBA" id="ARBA00022840"/>
    </source>
</evidence>
<evidence type="ECO:0000256" key="8">
    <source>
        <dbReference type="ARBA" id="ARBA00023136"/>
    </source>
</evidence>
<evidence type="ECO:0000313" key="13">
    <source>
        <dbReference type="Proteomes" id="UP000823629"/>
    </source>
</evidence>
<evidence type="ECO:0000259" key="11">
    <source>
        <dbReference type="PROSITE" id="PS50929"/>
    </source>
</evidence>
<dbReference type="FunFam" id="1.20.1560.10:FF:000011">
    <property type="entry name" value="Multidrug ABC transporter ATP-binding protein"/>
    <property type="match status" value="1"/>
</dbReference>
<dbReference type="PROSITE" id="PS50929">
    <property type="entry name" value="ABC_TM1F"/>
    <property type="match status" value="1"/>
</dbReference>
<dbReference type="EMBL" id="JADING010000049">
    <property type="protein sequence ID" value="MBO8414174.1"/>
    <property type="molecule type" value="Genomic_DNA"/>
</dbReference>